<reference evidence="2" key="1">
    <citation type="journal article" date="2022" name="bioRxiv">
        <title>Sequencing and chromosome-scale assembly of the giantPleurodeles waltlgenome.</title>
        <authorList>
            <person name="Brown T."/>
            <person name="Elewa A."/>
            <person name="Iarovenko S."/>
            <person name="Subramanian E."/>
            <person name="Araus A.J."/>
            <person name="Petzold A."/>
            <person name="Susuki M."/>
            <person name="Suzuki K.-i.T."/>
            <person name="Hayashi T."/>
            <person name="Toyoda A."/>
            <person name="Oliveira C."/>
            <person name="Osipova E."/>
            <person name="Leigh N.D."/>
            <person name="Simon A."/>
            <person name="Yun M.H."/>
        </authorList>
    </citation>
    <scope>NUCLEOTIDE SEQUENCE</scope>
    <source>
        <strain evidence="2">20211129_DDA</strain>
        <tissue evidence="2">Liver</tissue>
    </source>
</reference>
<feature type="region of interest" description="Disordered" evidence="1">
    <location>
        <begin position="1"/>
        <end position="92"/>
    </location>
</feature>
<evidence type="ECO:0000313" key="3">
    <source>
        <dbReference type="Proteomes" id="UP001066276"/>
    </source>
</evidence>
<feature type="compositionally biased region" description="Basic and acidic residues" evidence="1">
    <location>
        <begin position="74"/>
        <end position="87"/>
    </location>
</feature>
<feature type="compositionally biased region" description="Basic and acidic residues" evidence="1">
    <location>
        <begin position="9"/>
        <end position="30"/>
    </location>
</feature>
<evidence type="ECO:0000313" key="2">
    <source>
        <dbReference type="EMBL" id="KAJ1119830.1"/>
    </source>
</evidence>
<dbReference type="AlphaFoldDB" id="A0AAV7NXZ9"/>
<dbReference type="EMBL" id="JANPWB010000012">
    <property type="protein sequence ID" value="KAJ1119830.1"/>
    <property type="molecule type" value="Genomic_DNA"/>
</dbReference>
<organism evidence="2 3">
    <name type="scientific">Pleurodeles waltl</name>
    <name type="common">Iberian ribbed newt</name>
    <dbReference type="NCBI Taxonomy" id="8319"/>
    <lineage>
        <taxon>Eukaryota</taxon>
        <taxon>Metazoa</taxon>
        <taxon>Chordata</taxon>
        <taxon>Craniata</taxon>
        <taxon>Vertebrata</taxon>
        <taxon>Euteleostomi</taxon>
        <taxon>Amphibia</taxon>
        <taxon>Batrachia</taxon>
        <taxon>Caudata</taxon>
        <taxon>Salamandroidea</taxon>
        <taxon>Salamandridae</taxon>
        <taxon>Pleurodelinae</taxon>
        <taxon>Pleurodeles</taxon>
    </lineage>
</organism>
<name>A0AAV7NXZ9_PLEWA</name>
<dbReference type="Proteomes" id="UP001066276">
    <property type="component" value="Chromosome 8"/>
</dbReference>
<comment type="caution">
    <text evidence="2">The sequence shown here is derived from an EMBL/GenBank/DDBJ whole genome shotgun (WGS) entry which is preliminary data.</text>
</comment>
<evidence type="ECO:0000256" key="1">
    <source>
        <dbReference type="SAM" id="MobiDB-lite"/>
    </source>
</evidence>
<protein>
    <submittedName>
        <fullName evidence="2">Uncharacterized protein</fullName>
    </submittedName>
</protein>
<keyword evidence="3" id="KW-1185">Reference proteome</keyword>
<accession>A0AAV7NXZ9</accession>
<proteinExistence type="predicted"/>
<sequence length="105" mass="11503">MPTPMWRGGRAERKRTDSSPSKDKKKDLHTRGILAEVPSASPGHGPLATEMDGAEEDEELEPRLINPAPNNTERVGERQDSDSDTNPRDTGLCDGRDFCEILGGM</sequence>
<gene>
    <name evidence="2" type="ORF">NDU88_008015</name>
</gene>